<dbReference type="Pfam" id="PF18701">
    <property type="entry name" value="DUF5641"/>
    <property type="match status" value="1"/>
</dbReference>
<dbReference type="PANTHER" id="PTHR47331:SF5">
    <property type="entry name" value="RIBONUCLEASE H"/>
    <property type="match status" value="1"/>
</dbReference>
<protein>
    <recommendedName>
        <fullName evidence="1">DUF5641 domain-containing protein</fullName>
    </recommendedName>
</protein>
<gene>
    <name evidence="2" type="ORF">M9458_008115</name>
</gene>
<organism evidence="2 3">
    <name type="scientific">Cirrhinus mrigala</name>
    <name type="common">Mrigala</name>
    <dbReference type="NCBI Taxonomy" id="683832"/>
    <lineage>
        <taxon>Eukaryota</taxon>
        <taxon>Metazoa</taxon>
        <taxon>Chordata</taxon>
        <taxon>Craniata</taxon>
        <taxon>Vertebrata</taxon>
        <taxon>Euteleostomi</taxon>
        <taxon>Actinopterygii</taxon>
        <taxon>Neopterygii</taxon>
        <taxon>Teleostei</taxon>
        <taxon>Ostariophysi</taxon>
        <taxon>Cypriniformes</taxon>
        <taxon>Cyprinidae</taxon>
        <taxon>Labeoninae</taxon>
        <taxon>Labeonini</taxon>
        <taxon>Cirrhinus</taxon>
    </lineage>
</organism>
<dbReference type="PANTHER" id="PTHR47331">
    <property type="entry name" value="PHD-TYPE DOMAIN-CONTAINING PROTEIN"/>
    <property type="match status" value="1"/>
</dbReference>
<proteinExistence type="predicted"/>
<sequence length="121" mass="14470">MKVALPPPGEFVGEDVYGTKRWRRIQHLIKQFWSRWKKEYLLNISMRQKWHVVRRNLKVNDVVLIKEDLFPRNQWQLGRIVETTVDSDGLVRRVKVRVSEQSSLGKHYSLFKSSVLERPVQ</sequence>
<reference evidence="2 3" key="1">
    <citation type="submission" date="2024-05" db="EMBL/GenBank/DDBJ databases">
        <title>Genome sequencing and assembly of Indian major carp, Cirrhinus mrigala (Hamilton, 1822).</title>
        <authorList>
            <person name="Mohindra V."/>
            <person name="Chowdhury L.M."/>
            <person name="Lal K."/>
            <person name="Jena J.K."/>
        </authorList>
    </citation>
    <scope>NUCLEOTIDE SEQUENCE [LARGE SCALE GENOMIC DNA]</scope>
    <source>
        <strain evidence="2">CM1030</strain>
        <tissue evidence="2">Blood</tissue>
    </source>
</reference>
<keyword evidence="3" id="KW-1185">Reference proteome</keyword>
<evidence type="ECO:0000313" key="3">
    <source>
        <dbReference type="Proteomes" id="UP001529510"/>
    </source>
</evidence>
<dbReference type="Proteomes" id="UP001529510">
    <property type="component" value="Unassembled WGS sequence"/>
</dbReference>
<dbReference type="AlphaFoldDB" id="A0ABD0R7N0"/>
<dbReference type="InterPro" id="IPR040676">
    <property type="entry name" value="DUF5641"/>
</dbReference>
<dbReference type="EMBL" id="JAMKFB020000004">
    <property type="protein sequence ID" value="KAL0194543.1"/>
    <property type="molecule type" value="Genomic_DNA"/>
</dbReference>
<comment type="caution">
    <text evidence="2">The sequence shown here is derived from an EMBL/GenBank/DDBJ whole genome shotgun (WGS) entry which is preliminary data.</text>
</comment>
<feature type="non-terminal residue" evidence="2">
    <location>
        <position position="121"/>
    </location>
</feature>
<evidence type="ECO:0000313" key="2">
    <source>
        <dbReference type="EMBL" id="KAL0194543.1"/>
    </source>
</evidence>
<feature type="domain" description="DUF5641" evidence="1">
    <location>
        <begin position="20"/>
        <end position="101"/>
    </location>
</feature>
<name>A0ABD0R7N0_CIRMR</name>
<evidence type="ECO:0000259" key="1">
    <source>
        <dbReference type="Pfam" id="PF18701"/>
    </source>
</evidence>
<accession>A0ABD0R7N0</accession>